<comment type="caution">
    <text evidence="5">The sequence shown here is derived from an EMBL/GenBank/DDBJ whole genome shotgun (WGS) entry which is preliminary data.</text>
</comment>
<dbReference type="InterPro" id="IPR001063">
    <property type="entry name" value="Ribosomal_uL22"/>
</dbReference>
<keyword evidence="6" id="KW-1185">Reference proteome</keyword>
<dbReference type="Gene3D" id="3.90.470.10">
    <property type="entry name" value="Ribosomal protein L22/L17"/>
    <property type="match status" value="1"/>
</dbReference>
<reference evidence="5" key="1">
    <citation type="journal article" date="2023" name="Nat. Microbiol.">
        <title>Babesia duncani multi-omics identifies virulence factors and drug targets.</title>
        <authorList>
            <person name="Singh P."/>
            <person name="Lonardi S."/>
            <person name="Liang Q."/>
            <person name="Vydyam P."/>
            <person name="Khabirova E."/>
            <person name="Fang T."/>
            <person name="Gihaz S."/>
            <person name="Thekkiniath J."/>
            <person name="Munshi M."/>
            <person name="Abel S."/>
            <person name="Ciampossin L."/>
            <person name="Batugedara G."/>
            <person name="Gupta M."/>
            <person name="Lu X.M."/>
            <person name="Lenz T."/>
            <person name="Chakravarty S."/>
            <person name="Cornillot E."/>
            <person name="Hu Y."/>
            <person name="Ma W."/>
            <person name="Gonzalez L.M."/>
            <person name="Sanchez S."/>
            <person name="Estrada K."/>
            <person name="Sanchez-Flores A."/>
            <person name="Montero E."/>
            <person name="Harb O.S."/>
            <person name="Le Roch K.G."/>
            <person name="Mamoun C.B."/>
        </authorList>
    </citation>
    <scope>NUCLEOTIDE SEQUENCE</scope>
    <source>
        <strain evidence="5">WA1</strain>
    </source>
</reference>
<sequence length="183" mass="21164">MRLEKIHDINSIFPTRKYKAEDACQRMIKNSIENWKKIALDKEYEKEYGLPYLKRHKGGRLDKIVFERKAVAIAKWQPLSPIKVTKILRQIKKMPIMVAMGDLAKRGSNRYAVAIYKVIKSCLANAYRKYASDDPKAPPLLPKFKELSATVGGYIKRPLFRARGFSEVQLSYTIHEYSTAPTR</sequence>
<evidence type="ECO:0000313" key="6">
    <source>
        <dbReference type="Proteomes" id="UP001214638"/>
    </source>
</evidence>
<evidence type="ECO:0000313" key="5">
    <source>
        <dbReference type="EMBL" id="KAK2195479.1"/>
    </source>
</evidence>
<dbReference type="AlphaFoldDB" id="A0AAD9PIG7"/>
<dbReference type="SUPFAM" id="SSF54843">
    <property type="entry name" value="Ribosomal protein L22"/>
    <property type="match status" value="1"/>
</dbReference>
<evidence type="ECO:0000256" key="2">
    <source>
        <dbReference type="ARBA" id="ARBA00022980"/>
    </source>
</evidence>
<organism evidence="5 6">
    <name type="scientific">Babesia duncani</name>
    <dbReference type="NCBI Taxonomy" id="323732"/>
    <lineage>
        <taxon>Eukaryota</taxon>
        <taxon>Sar</taxon>
        <taxon>Alveolata</taxon>
        <taxon>Apicomplexa</taxon>
        <taxon>Aconoidasida</taxon>
        <taxon>Piroplasmida</taxon>
        <taxon>Babesiidae</taxon>
        <taxon>Babesia</taxon>
    </lineage>
</organism>
<evidence type="ECO:0000256" key="3">
    <source>
        <dbReference type="ARBA" id="ARBA00023274"/>
    </source>
</evidence>
<dbReference type="GO" id="GO:0006412">
    <property type="term" value="P:translation"/>
    <property type="evidence" value="ECO:0007669"/>
    <property type="project" value="InterPro"/>
</dbReference>
<dbReference type="GO" id="GO:0005840">
    <property type="term" value="C:ribosome"/>
    <property type="evidence" value="ECO:0007669"/>
    <property type="project" value="UniProtKB-KW"/>
</dbReference>
<dbReference type="KEGG" id="bdw:94337452"/>
<dbReference type="Proteomes" id="UP001214638">
    <property type="component" value="Unassembled WGS sequence"/>
</dbReference>
<gene>
    <name evidence="5" type="ORF">BdWA1_003155</name>
</gene>
<dbReference type="GO" id="GO:0003735">
    <property type="term" value="F:structural constituent of ribosome"/>
    <property type="evidence" value="ECO:0007669"/>
    <property type="project" value="InterPro"/>
</dbReference>
<accession>A0AAD9PIG7</accession>
<dbReference type="Pfam" id="PF00237">
    <property type="entry name" value="Ribosomal_L22"/>
    <property type="match status" value="1"/>
</dbReference>
<proteinExistence type="inferred from homology"/>
<dbReference type="EMBL" id="JALLKP010000004">
    <property type="protein sequence ID" value="KAK2195479.1"/>
    <property type="molecule type" value="Genomic_DNA"/>
</dbReference>
<name>A0AAD9PIG7_9APIC</name>
<keyword evidence="2 4" id="KW-0689">Ribosomal protein</keyword>
<evidence type="ECO:0000256" key="4">
    <source>
        <dbReference type="RuleBase" id="RU004005"/>
    </source>
</evidence>
<dbReference type="InterPro" id="IPR036394">
    <property type="entry name" value="Ribosomal_uL22_sf"/>
</dbReference>
<protein>
    <submittedName>
        <fullName evidence="5">Bifunctional Ribosomal protein L22-L17/Ribosomal protein L22-L17 superfamily</fullName>
    </submittedName>
</protein>
<dbReference type="GeneID" id="94337452"/>
<comment type="similarity">
    <text evidence="1 4">Belongs to the universal ribosomal protein uL22 family.</text>
</comment>
<dbReference type="GO" id="GO:1990904">
    <property type="term" value="C:ribonucleoprotein complex"/>
    <property type="evidence" value="ECO:0007669"/>
    <property type="project" value="UniProtKB-KW"/>
</dbReference>
<dbReference type="RefSeq" id="XP_067802322.1">
    <property type="nucleotide sequence ID" value="XM_067948171.1"/>
</dbReference>
<keyword evidence="3 4" id="KW-0687">Ribonucleoprotein</keyword>
<evidence type="ECO:0000256" key="1">
    <source>
        <dbReference type="ARBA" id="ARBA00009451"/>
    </source>
</evidence>